<name>A0A1B7M000_9MICC</name>
<feature type="domain" description="MobA-like NTP transferase" evidence="9">
    <location>
        <begin position="22"/>
        <end position="170"/>
    </location>
</feature>
<keyword evidence="5" id="KW-0460">Magnesium</keyword>
<dbReference type="InterPro" id="IPR029044">
    <property type="entry name" value="Nucleotide-diphossugar_trans"/>
</dbReference>
<keyword evidence="4" id="KW-0547">Nucleotide-binding</keyword>
<evidence type="ECO:0000256" key="6">
    <source>
        <dbReference type="ARBA" id="ARBA00023134"/>
    </source>
</evidence>
<dbReference type="STRING" id="1837282.A6F49_09730"/>
<evidence type="ECO:0000256" key="4">
    <source>
        <dbReference type="ARBA" id="ARBA00022741"/>
    </source>
</evidence>
<dbReference type="CDD" id="cd02503">
    <property type="entry name" value="MobA"/>
    <property type="match status" value="1"/>
</dbReference>
<sequence>MIQRLDDPGGMFNMYEQHTVHAVILTGGRSSRMGGRHKPGILIDGRSVIDRTVATLWSAAPSAQVIIAGTDDGLSPNSRDQVDVVREDPPFSGPLAGVAAALDAIPASDGVVILLGGDLPFLSSTTMSKLVAAAIDGEEVASCVDATGHLQYLCAAWPQRILRAQLEQVGDPAGVPLRALFKGLTPELVECDPDELRDIDTPYDLARAVTTADGRPVPESLLATVDRFEDEHGQSVAGLSPGQTAEILDFARKVKYAPSEANPAVAAFLAGQLAGTQEGLSVGEALDRVLDAVVSGGQTGDIHESADHLARGGDVGSLPGTDQ</sequence>
<accession>A0A1B7M000</accession>
<dbReference type="GO" id="GO:0006777">
    <property type="term" value="P:Mo-molybdopterin cofactor biosynthetic process"/>
    <property type="evidence" value="ECO:0007669"/>
    <property type="project" value="UniProtKB-KW"/>
</dbReference>
<gene>
    <name evidence="10" type="ORF">A6F49_09730</name>
</gene>
<dbReference type="SUPFAM" id="SSF53448">
    <property type="entry name" value="Nucleotide-diphospho-sugar transferases"/>
    <property type="match status" value="1"/>
</dbReference>
<evidence type="ECO:0000256" key="1">
    <source>
        <dbReference type="ARBA" id="ARBA00022490"/>
    </source>
</evidence>
<comment type="caution">
    <text evidence="10">The sequence shown here is derived from an EMBL/GenBank/DDBJ whole genome shotgun (WGS) entry which is preliminary data.</text>
</comment>
<reference evidence="10 11" key="1">
    <citation type="submission" date="2016-04" db="EMBL/GenBank/DDBJ databases">
        <title>First whole genome shotgun sequence of the bacterium Enteractinococcus sp. strain UASWS1574.</title>
        <authorList>
            <person name="Crovadore J."/>
            <person name="Chablais R."/>
            <person name="Lefort F."/>
        </authorList>
    </citation>
    <scope>NUCLEOTIDE SEQUENCE [LARGE SCALE GENOMIC DNA]</scope>
    <source>
        <strain evidence="10 11">UASWS1574</strain>
    </source>
</reference>
<proteinExistence type="predicted"/>
<dbReference type="PANTHER" id="PTHR19136">
    <property type="entry name" value="MOLYBDENUM COFACTOR GUANYLYLTRANSFERASE"/>
    <property type="match status" value="1"/>
</dbReference>
<dbReference type="PANTHER" id="PTHR19136:SF81">
    <property type="entry name" value="MOLYBDENUM COFACTOR GUANYLYLTRANSFERASE"/>
    <property type="match status" value="1"/>
</dbReference>
<evidence type="ECO:0000256" key="7">
    <source>
        <dbReference type="ARBA" id="ARBA00023150"/>
    </source>
</evidence>
<dbReference type="GO" id="GO:0046872">
    <property type="term" value="F:metal ion binding"/>
    <property type="evidence" value="ECO:0007669"/>
    <property type="project" value="UniProtKB-KW"/>
</dbReference>
<evidence type="ECO:0000256" key="3">
    <source>
        <dbReference type="ARBA" id="ARBA00022723"/>
    </source>
</evidence>
<evidence type="ECO:0000256" key="8">
    <source>
        <dbReference type="SAM" id="MobiDB-lite"/>
    </source>
</evidence>
<dbReference type="InterPro" id="IPR013482">
    <property type="entry name" value="Molybde_CF_guanTrfase"/>
</dbReference>
<feature type="compositionally biased region" description="Basic and acidic residues" evidence="8">
    <location>
        <begin position="301"/>
        <end position="311"/>
    </location>
</feature>
<evidence type="ECO:0000313" key="11">
    <source>
        <dbReference type="Proteomes" id="UP000078292"/>
    </source>
</evidence>
<keyword evidence="11" id="KW-1185">Reference proteome</keyword>
<keyword evidence="2" id="KW-0808">Transferase</keyword>
<dbReference type="AlphaFoldDB" id="A0A1B7M000"/>
<evidence type="ECO:0000256" key="2">
    <source>
        <dbReference type="ARBA" id="ARBA00022679"/>
    </source>
</evidence>
<organism evidence="10 11">
    <name type="scientific">Enteractinococcus helveticum</name>
    <dbReference type="NCBI Taxonomy" id="1837282"/>
    <lineage>
        <taxon>Bacteria</taxon>
        <taxon>Bacillati</taxon>
        <taxon>Actinomycetota</taxon>
        <taxon>Actinomycetes</taxon>
        <taxon>Micrococcales</taxon>
        <taxon>Micrococcaceae</taxon>
    </lineage>
</organism>
<evidence type="ECO:0000256" key="5">
    <source>
        <dbReference type="ARBA" id="ARBA00022842"/>
    </source>
</evidence>
<dbReference type="Proteomes" id="UP000078292">
    <property type="component" value="Unassembled WGS sequence"/>
</dbReference>
<dbReference type="InterPro" id="IPR025877">
    <property type="entry name" value="MobA-like_NTP_Trfase"/>
</dbReference>
<protein>
    <recommendedName>
        <fullName evidence="9">MobA-like NTP transferase domain-containing protein</fullName>
    </recommendedName>
</protein>
<keyword evidence="1" id="KW-0963">Cytoplasm</keyword>
<dbReference type="Pfam" id="PF12804">
    <property type="entry name" value="NTP_transf_3"/>
    <property type="match status" value="1"/>
</dbReference>
<dbReference type="OrthoDB" id="4408226at2"/>
<feature type="region of interest" description="Disordered" evidence="8">
    <location>
        <begin position="300"/>
        <end position="323"/>
    </location>
</feature>
<keyword evidence="3" id="KW-0479">Metal-binding</keyword>
<evidence type="ECO:0000313" key="10">
    <source>
        <dbReference type="EMBL" id="OAV61238.1"/>
    </source>
</evidence>
<evidence type="ECO:0000259" key="9">
    <source>
        <dbReference type="Pfam" id="PF12804"/>
    </source>
</evidence>
<dbReference type="GO" id="GO:0005525">
    <property type="term" value="F:GTP binding"/>
    <property type="evidence" value="ECO:0007669"/>
    <property type="project" value="UniProtKB-KW"/>
</dbReference>
<dbReference type="EMBL" id="LXEY01000017">
    <property type="protein sequence ID" value="OAV61238.1"/>
    <property type="molecule type" value="Genomic_DNA"/>
</dbReference>
<dbReference type="Gene3D" id="3.90.550.10">
    <property type="entry name" value="Spore Coat Polysaccharide Biosynthesis Protein SpsA, Chain A"/>
    <property type="match status" value="1"/>
</dbReference>
<dbReference type="GO" id="GO:0016779">
    <property type="term" value="F:nucleotidyltransferase activity"/>
    <property type="evidence" value="ECO:0007669"/>
    <property type="project" value="TreeGrafter"/>
</dbReference>
<keyword evidence="7" id="KW-0501">Molybdenum cofactor biosynthesis</keyword>
<keyword evidence="6" id="KW-0342">GTP-binding</keyword>